<dbReference type="InterPro" id="IPR019013">
    <property type="entry name" value="Vma21"/>
</dbReference>
<evidence type="ECO:0000313" key="7">
    <source>
        <dbReference type="EMBL" id="KAK7695484.1"/>
    </source>
</evidence>
<reference evidence="7 8" key="1">
    <citation type="submission" date="2022-09" db="EMBL/GenBank/DDBJ databases">
        <authorList>
            <person name="Palmer J.M."/>
        </authorList>
    </citation>
    <scope>NUCLEOTIDE SEQUENCE [LARGE SCALE GENOMIC DNA]</scope>
    <source>
        <strain evidence="7 8">DSM 7382</strain>
    </source>
</reference>
<keyword evidence="5" id="KW-0968">Cytoplasmic vesicle</keyword>
<comment type="caution">
    <text evidence="7">The sequence shown here is derived from an EMBL/GenBank/DDBJ whole genome shotgun (WGS) entry which is preliminary data.</text>
</comment>
<evidence type="ECO:0000313" key="8">
    <source>
        <dbReference type="Proteomes" id="UP001385951"/>
    </source>
</evidence>
<feature type="transmembrane region" description="Helical" evidence="6">
    <location>
        <begin position="116"/>
        <end position="138"/>
    </location>
</feature>
<dbReference type="GO" id="GO:0070072">
    <property type="term" value="P:vacuolar proton-transporting V-type ATPase complex assembly"/>
    <property type="evidence" value="ECO:0007669"/>
    <property type="project" value="InterPro"/>
</dbReference>
<evidence type="ECO:0000256" key="4">
    <source>
        <dbReference type="ARBA" id="ARBA00023136"/>
    </source>
</evidence>
<feature type="transmembrane region" description="Helical" evidence="6">
    <location>
        <begin position="83"/>
        <end position="104"/>
    </location>
</feature>
<evidence type="ECO:0000256" key="2">
    <source>
        <dbReference type="ARBA" id="ARBA00022824"/>
    </source>
</evidence>
<dbReference type="Proteomes" id="UP001385951">
    <property type="component" value="Unassembled WGS sequence"/>
</dbReference>
<keyword evidence="8" id="KW-1185">Reference proteome</keyword>
<sequence length="158" mass="16853">MCFKRPMSSATHLAFTVIGARGRSTCGLGRVFDALIVVCNWNLGVSYHLSTPTSPIGTELLGIMSAQAAVSKQTEQAAYNGGVLAKLLIFSFSLAVVPLTSYFLSEKYIWNGNSTFAAITAIVAANIVLVLYIIISVLEDKSATSQPPSSTTENKKTQ</sequence>
<dbReference type="EMBL" id="JASBNA010000001">
    <property type="protein sequence ID" value="KAK7695484.1"/>
    <property type="molecule type" value="Genomic_DNA"/>
</dbReference>
<accession>A0AAW0GZM4</accession>
<evidence type="ECO:0000256" key="5">
    <source>
        <dbReference type="ARBA" id="ARBA00023329"/>
    </source>
</evidence>
<dbReference type="GO" id="GO:0031410">
    <property type="term" value="C:cytoplasmic vesicle"/>
    <property type="evidence" value="ECO:0007669"/>
    <property type="project" value="UniProtKB-KW"/>
</dbReference>
<keyword evidence="3 6" id="KW-1133">Transmembrane helix</keyword>
<keyword evidence="2" id="KW-0256">Endoplasmic reticulum</keyword>
<gene>
    <name evidence="7" type="ORF">QCA50_000120</name>
</gene>
<evidence type="ECO:0000256" key="1">
    <source>
        <dbReference type="ARBA" id="ARBA00022692"/>
    </source>
</evidence>
<protein>
    <recommendedName>
        <fullName evidence="9">Vacuolar ATPase assembly integral membrane protein VMA21</fullName>
    </recommendedName>
</protein>
<dbReference type="AlphaFoldDB" id="A0AAW0GZM4"/>
<organism evidence="7 8">
    <name type="scientific">Cerrena zonata</name>
    <dbReference type="NCBI Taxonomy" id="2478898"/>
    <lineage>
        <taxon>Eukaryota</taxon>
        <taxon>Fungi</taxon>
        <taxon>Dikarya</taxon>
        <taxon>Basidiomycota</taxon>
        <taxon>Agaricomycotina</taxon>
        <taxon>Agaricomycetes</taxon>
        <taxon>Polyporales</taxon>
        <taxon>Cerrenaceae</taxon>
        <taxon>Cerrena</taxon>
    </lineage>
</organism>
<evidence type="ECO:0008006" key="9">
    <source>
        <dbReference type="Google" id="ProtNLM"/>
    </source>
</evidence>
<evidence type="ECO:0000256" key="6">
    <source>
        <dbReference type="SAM" id="Phobius"/>
    </source>
</evidence>
<proteinExistence type="predicted"/>
<keyword evidence="4 6" id="KW-0472">Membrane</keyword>
<name>A0AAW0GZM4_9APHY</name>
<evidence type="ECO:0000256" key="3">
    <source>
        <dbReference type="ARBA" id="ARBA00022989"/>
    </source>
</evidence>
<keyword evidence="1 6" id="KW-0812">Transmembrane</keyword>
<dbReference type="Pfam" id="PF09446">
    <property type="entry name" value="VMA21"/>
    <property type="match status" value="1"/>
</dbReference>